<dbReference type="PANTHER" id="PTHR19136">
    <property type="entry name" value="MOLYBDENUM COFACTOR GUANYLYLTRANSFERASE"/>
    <property type="match status" value="1"/>
</dbReference>
<dbReference type="GO" id="GO:0005525">
    <property type="term" value="F:GTP binding"/>
    <property type="evidence" value="ECO:0007669"/>
    <property type="project" value="UniProtKB-KW"/>
</dbReference>
<dbReference type="EMBL" id="BMKQ01000001">
    <property type="protein sequence ID" value="GGF48483.1"/>
    <property type="molecule type" value="Genomic_DNA"/>
</dbReference>
<dbReference type="GO" id="GO:0046872">
    <property type="term" value="F:metal ion binding"/>
    <property type="evidence" value="ECO:0007669"/>
    <property type="project" value="UniProtKB-KW"/>
</dbReference>
<name>A0A917BLQ4_9ACTN</name>
<keyword evidence="3" id="KW-0479">Metal-binding</keyword>
<comment type="caution">
    <text evidence="9">The sequence shown here is derived from an EMBL/GenBank/DDBJ whole genome shotgun (WGS) entry which is preliminary data.</text>
</comment>
<dbReference type="Pfam" id="PF12804">
    <property type="entry name" value="NTP_transf_3"/>
    <property type="match status" value="1"/>
</dbReference>
<dbReference type="GO" id="GO:0016779">
    <property type="term" value="F:nucleotidyltransferase activity"/>
    <property type="evidence" value="ECO:0007669"/>
    <property type="project" value="TreeGrafter"/>
</dbReference>
<keyword evidence="5" id="KW-0460">Magnesium</keyword>
<dbReference type="CDD" id="cd02503">
    <property type="entry name" value="MobA"/>
    <property type="match status" value="1"/>
</dbReference>
<dbReference type="Proteomes" id="UP000649179">
    <property type="component" value="Unassembled WGS sequence"/>
</dbReference>
<reference evidence="9" key="1">
    <citation type="journal article" date="2014" name="Int. J. Syst. Evol. Microbiol.">
        <title>Complete genome sequence of Corynebacterium casei LMG S-19264T (=DSM 44701T), isolated from a smear-ripened cheese.</title>
        <authorList>
            <consortium name="US DOE Joint Genome Institute (JGI-PGF)"/>
            <person name="Walter F."/>
            <person name="Albersmeier A."/>
            <person name="Kalinowski J."/>
            <person name="Ruckert C."/>
        </authorList>
    </citation>
    <scope>NUCLEOTIDE SEQUENCE</scope>
    <source>
        <strain evidence="9">CGMCC 1.16067</strain>
    </source>
</reference>
<evidence type="ECO:0000313" key="10">
    <source>
        <dbReference type="Proteomes" id="UP000649179"/>
    </source>
</evidence>
<dbReference type="Gene3D" id="3.90.550.10">
    <property type="entry name" value="Spore Coat Polysaccharide Biosynthesis Protein SpsA, Chain A"/>
    <property type="match status" value="1"/>
</dbReference>
<evidence type="ECO:0000256" key="5">
    <source>
        <dbReference type="ARBA" id="ARBA00022842"/>
    </source>
</evidence>
<evidence type="ECO:0000259" key="8">
    <source>
        <dbReference type="Pfam" id="PF12804"/>
    </source>
</evidence>
<dbReference type="PANTHER" id="PTHR19136:SF81">
    <property type="entry name" value="MOLYBDENUM COFACTOR GUANYLYLTRANSFERASE"/>
    <property type="match status" value="1"/>
</dbReference>
<evidence type="ECO:0000256" key="2">
    <source>
        <dbReference type="ARBA" id="ARBA00022679"/>
    </source>
</evidence>
<evidence type="ECO:0000313" key="9">
    <source>
        <dbReference type="EMBL" id="GGF48483.1"/>
    </source>
</evidence>
<evidence type="ECO:0000256" key="1">
    <source>
        <dbReference type="ARBA" id="ARBA00022490"/>
    </source>
</evidence>
<reference evidence="9" key="2">
    <citation type="submission" date="2020-09" db="EMBL/GenBank/DDBJ databases">
        <authorList>
            <person name="Sun Q."/>
            <person name="Zhou Y."/>
        </authorList>
    </citation>
    <scope>NUCLEOTIDE SEQUENCE</scope>
    <source>
        <strain evidence="9">CGMCC 1.16067</strain>
    </source>
</reference>
<keyword evidence="4" id="KW-0547">Nucleotide-binding</keyword>
<evidence type="ECO:0000256" key="6">
    <source>
        <dbReference type="ARBA" id="ARBA00023134"/>
    </source>
</evidence>
<organism evidence="9 10">
    <name type="scientific">Marmoricola endophyticus</name>
    <dbReference type="NCBI Taxonomy" id="2040280"/>
    <lineage>
        <taxon>Bacteria</taxon>
        <taxon>Bacillati</taxon>
        <taxon>Actinomycetota</taxon>
        <taxon>Actinomycetes</taxon>
        <taxon>Propionibacteriales</taxon>
        <taxon>Nocardioidaceae</taxon>
        <taxon>Marmoricola</taxon>
    </lineage>
</organism>
<keyword evidence="7" id="KW-0501">Molybdenum cofactor biosynthesis</keyword>
<evidence type="ECO:0000256" key="7">
    <source>
        <dbReference type="ARBA" id="ARBA00023150"/>
    </source>
</evidence>
<proteinExistence type="predicted"/>
<keyword evidence="2" id="KW-0808">Transferase</keyword>
<sequence>MLAGGTGRRLDHTDKAELDLGDETLLDRALRTVAGIGSVVVVGPDALPTGGLRTVREEPAYGGPAAGMIAGLRAVPEAETVLVLAVDMPGVAPATVERLVGALDEHDGAVLHDGRRQPLCGVYRRTAVLATAPADASGLAVRDLLAGLRLAEVDALPGEALDVDTWADLDDARARLQEG</sequence>
<keyword evidence="1" id="KW-0963">Cytoplasm</keyword>
<accession>A0A917BLQ4</accession>
<dbReference type="InterPro" id="IPR013482">
    <property type="entry name" value="Molybde_CF_guanTrfase"/>
</dbReference>
<dbReference type="InterPro" id="IPR025877">
    <property type="entry name" value="MobA-like_NTP_Trfase"/>
</dbReference>
<feature type="domain" description="MobA-like NTP transferase" evidence="8">
    <location>
        <begin position="2"/>
        <end position="146"/>
    </location>
</feature>
<keyword evidence="6" id="KW-0342">GTP-binding</keyword>
<dbReference type="GO" id="GO:0006777">
    <property type="term" value="P:Mo-molybdopterin cofactor biosynthetic process"/>
    <property type="evidence" value="ECO:0007669"/>
    <property type="project" value="UniProtKB-KW"/>
</dbReference>
<dbReference type="InterPro" id="IPR029044">
    <property type="entry name" value="Nucleotide-diphossugar_trans"/>
</dbReference>
<evidence type="ECO:0000256" key="3">
    <source>
        <dbReference type="ARBA" id="ARBA00022723"/>
    </source>
</evidence>
<dbReference type="AlphaFoldDB" id="A0A917BLQ4"/>
<gene>
    <name evidence="9" type="ORF">GCM10011519_23120</name>
</gene>
<dbReference type="SUPFAM" id="SSF53448">
    <property type="entry name" value="Nucleotide-diphospho-sugar transferases"/>
    <property type="match status" value="1"/>
</dbReference>
<evidence type="ECO:0000256" key="4">
    <source>
        <dbReference type="ARBA" id="ARBA00022741"/>
    </source>
</evidence>
<keyword evidence="10" id="KW-1185">Reference proteome</keyword>
<protein>
    <recommendedName>
        <fullName evidence="8">MobA-like NTP transferase domain-containing protein</fullName>
    </recommendedName>
</protein>